<evidence type="ECO:0000256" key="5">
    <source>
        <dbReference type="ARBA" id="ARBA00023054"/>
    </source>
</evidence>
<accession>A1DGW1</accession>
<evidence type="ECO:0000313" key="12">
    <source>
        <dbReference type="Proteomes" id="UP000006702"/>
    </source>
</evidence>
<evidence type="ECO:0000259" key="10">
    <source>
        <dbReference type="SMART" id="SM01083"/>
    </source>
</evidence>
<gene>
    <name evidence="11" type="ORF">NFIA_085730</name>
</gene>
<dbReference type="AlphaFoldDB" id="A1DGW1"/>
<dbReference type="EMBL" id="DS027696">
    <property type="protein sequence ID" value="EAW18618.1"/>
    <property type="molecule type" value="Genomic_DNA"/>
</dbReference>
<evidence type="ECO:0000256" key="4">
    <source>
        <dbReference type="ARBA" id="ARBA00022728"/>
    </source>
</evidence>
<dbReference type="HOGENOM" id="CLU_025093_0_0_1"/>
<proteinExistence type="inferred from homology"/>
<dbReference type="InterPro" id="IPR022209">
    <property type="entry name" value="CWC25"/>
</dbReference>
<sequence>MGGDLNLKKSWHPSLLRNQERVWAEEKRALEERKRIEQLRREREEERQIQELQRLHEASGKGRQLNRVDWMYQAPSSAAGHYAEEMEGYLLGKRRIDGILLKNDESKKLEKGTDVVAANAAPPPVNNPRDTMAKVMADPLLEIKKREQAAYENMVKESVRRSQHIRDKDRDRDRDRDRERRRDRGDRDRNRDRDRSHRRSRHGDEDAHRSHRHRSHRHRSRSPLLPDRSDRKRGDDRDYRDERDRRDDRRDEHGDRDRRDDRRIERDRRADRDDGDRHSSRYKDRDDRYDHSTRRRSYADGSPSPRRGNHHYPDRRRTEDRSDGYHRDSRNHDRPESYRGNDRKDNKEPRDSNPRERSLNTRDEVAGNKEMDLEEERKKKLAEMMSNADELEQKRLQRIAEVTAMEDKEREADEKQRSERGRFVGQLHRQLQEDSLDDRIRRSRGGLERMED</sequence>
<feature type="domain" description="CBF1-interacting co-repressor CIR N-terminal" evidence="10">
    <location>
        <begin position="10"/>
        <end position="46"/>
    </location>
</feature>
<dbReference type="GO" id="GO:0005684">
    <property type="term" value="C:U2-type spliceosomal complex"/>
    <property type="evidence" value="ECO:0007669"/>
    <property type="project" value="TreeGrafter"/>
</dbReference>
<reference evidence="12" key="1">
    <citation type="journal article" date="2008" name="PLoS Genet.">
        <title>Genomic islands in the pathogenic filamentous fungus Aspergillus fumigatus.</title>
        <authorList>
            <person name="Fedorova N.D."/>
            <person name="Khaldi N."/>
            <person name="Joardar V.S."/>
            <person name="Maiti R."/>
            <person name="Amedeo P."/>
            <person name="Anderson M.J."/>
            <person name="Crabtree J."/>
            <person name="Silva J.C."/>
            <person name="Badger J.H."/>
            <person name="Albarraq A."/>
            <person name="Angiuoli S."/>
            <person name="Bussey H."/>
            <person name="Bowyer P."/>
            <person name="Cotty P.J."/>
            <person name="Dyer P.S."/>
            <person name="Egan A."/>
            <person name="Galens K."/>
            <person name="Fraser-Liggett C.M."/>
            <person name="Haas B.J."/>
            <person name="Inman J.M."/>
            <person name="Kent R."/>
            <person name="Lemieux S."/>
            <person name="Malavazi I."/>
            <person name="Orvis J."/>
            <person name="Roemer T."/>
            <person name="Ronning C.M."/>
            <person name="Sundaram J.P."/>
            <person name="Sutton G."/>
            <person name="Turner G."/>
            <person name="Venter J.C."/>
            <person name="White O.R."/>
            <person name="Whitty B.R."/>
            <person name="Youngman P."/>
            <person name="Wolfe K.H."/>
            <person name="Goldman G.H."/>
            <person name="Wortman J.R."/>
            <person name="Jiang B."/>
            <person name="Denning D.W."/>
            <person name="Nierman W.C."/>
        </authorList>
    </citation>
    <scope>NUCLEOTIDE SEQUENCE [LARGE SCALE GENOMIC DNA]</scope>
    <source>
        <strain evidence="12">ATCC 1020 / DSM 3700 / CBS 544.65 / FGSC A1164 / JCM 1740 / NRRL 181 / WB 181</strain>
    </source>
</reference>
<feature type="region of interest" description="Disordered" evidence="9">
    <location>
        <begin position="153"/>
        <end position="378"/>
    </location>
</feature>
<dbReference type="InterPro" id="IPR019339">
    <property type="entry name" value="CIR_N_dom"/>
</dbReference>
<keyword evidence="5 8" id="KW-0175">Coiled coil</keyword>
<dbReference type="RefSeq" id="XP_001260515.1">
    <property type="nucleotide sequence ID" value="XM_001260514.1"/>
</dbReference>
<dbReference type="SMART" id="SM01083">
    <property type="entry name" value="Cir_N"/>
    <property type="match status" value="1"/>
</dbReference>
<organism evidence="11 12">
    <name type="scientific">Neosartorya fischeri (strain ATCC 1020 / DSM 3700 / CBS 544.65 / FGSC A1164 / JCM 1740 / NRRL 181 / WB 181)</name>
    <name type="common">Aspergillus fischerianus</name>
    <dbReference type="NCBI Taxonomy" id="331117"/>
    <lineage>
        <taxon>Eukaryota</taxon>
        <taxon>Fungi</taxon>
        <taxon>Dikarya</taxon>
        <taxon>Ascomycota</taxon>
        <taxon>Pezizomycotina</taxon>
        <taxon>Eurotiomycetes</taxon>
        <taxon>Eurotiomycetidae</taxon>
        <taxon>Eurotiales</taxon>
        <taxon>Aspergillaceae</taxon>
        <taxon>Aspergillus</taxon>
        <taxon>Aspergillus subgen. Fumigati</taxon>
    </lineage>
</organism>
<keyword evidence="6" id="KW-0508">mRNA splicing</keyword>
<comment type="similarity">
    <text evidence="2">Belongs to the CWC25 family.</text>
</comment>
<feature type="compositionally biased region" description="Basic residues" evidence="9">
    <location>
        <begin position="209"/>
        <end position="221"/>
    </location>
</feature>
<evidence type="ECO:0000313" key="11">
    <source>
        <dbReference type="EMBL" id="EAW18618.1"/>
    </source>
</evidence>
<dbReference type="Proteomes" id="UP000006702">
    <property type="component" value="Unassembled WGS sequence"/>
</dbReference>
<comment type="subcellular location">
    <subcellularLocation>
        <location evidence="1">Nucleus</location>
    </subcellularLocation>
</comment>
<feature type="compositionally biased region" description="Basic and acidic residues" evidence="9">
    <location>
        <begin position="227"/>
        <end position="292"/>
    </location>
</feature>
<dbReference type="PANTHER" id="PTHR16196:SF0">
    <property type="entry name" value="PRE-MRNA-SPLICING FACTOR CWC25 HOMOLOG"/>
    <property type="match status" value="1"/>
</dbReference>
<dbReference type="KEGG" id="nfi:NFIA_085730"/>
<keyword evidence="3" id="KW-0507">mRNA processing</keyword>
<evidence type="ECO:0000256" key="2">
    <source>
        <dbReference type="ARBA" id="ARBA00006695"/>
    </source>
</evidence>
<keyword evidence="7" id="KW-0539">Nucleus</keyword>
<evidence type="ECO:0000256" key="1">
    <source>
        <dbReference type="ARBA" id="ARBA00004123"/>
    </source>
</evidence>
<dbReference type="OMA" id="SWHPHTM"/>
<evidence type="ECO:0000256" key="3">
    <source>
        <dbReference type="ARBA" id="ARBA00022664"/>
    </source>
</evidence>
<feature type="coiled-coil region" evidence="8">
    <location>
        <begin position="22"/>
        <end position="55"/>
    </location>
</feature>
<dbReference type="PANTHER" id="PTHR16196">
    <property type="entry name" value="CELL CYCLE CONTROL PROTEIN CWF25"/>
    <property type="match status" value="1"/>
</dbReference>
<feature type="compositionally biased region" description="Basic and acidic residues" evidence="9">
    <location>
        <begin position="153"/>
        <end position="195"/>
    </location>
</feature>
<feature type="region of interest" description="Disordered" evidence="9">
    <location>
        <begin position="404"/>
        <end position="452"/>
    </location>
</feature>
<evidence type="ECO:0000256" key="9">
    <source>
        <dbReference type="SAM" id="MobiDB-lite"/>
    </source>
</evidence>
<dbReference type="GO" id="GO:0000398">
    <property type="term" value="P:mRNA splicing, via spliceosome"/>
    <property type="evidence" value="ECO:0007669"/>
    <property type="project" value="TreeGrafter"/>
</dbReference>
<evidence type="ECO:0000256" key="8">
    <source>
        <dbReference type="SAM" id="Coils"/>
    </source>
</evidence>
<feature type="compositionally biased region" description="Basic and acidic residues" evidence="9">
    <location>
        <begin position="405"/>
        <end position="422"/>
    </location>
</feature>
<dbReference type="STRING" id="331117.A1DGW1"/>
<dbReference type="OrthoDB" id="21123at2759"/>
<keyword evidence="4" id="KW-0747">Spliceosome</keyword>
<name>A1DGW1_NEOFI</name>
<feature type="compositionally biased region" description="Basic and acidic residues" evidence="9">
    <location>
        <begin position="437"/>
        <end position="452"/>
    </location>
</feature>
<dbReference type="Pfam" id="PF12542">
    <property type="entry name" value="CWC25"/>
    <property type="match status" value="1"/>
</dbReference>
<dbReference type="GeneID" id="4587073"/>
<dbReference type="VEuPathDB" id="FungiDB:NFIA_085730"/>
<dbReference type="Pfam" id="PF10197">
    <property type="entry name" value="Cir_N"/>
    <property type="match status" value="1"/>
</dbReference>
<evidence type="ECO:0000256" key="6">
    <source>
        <dbReference type="ARBA" id="ARBA00023187"/>
    </source>
</evidence>
<dbReference type="InterPro" id="IPR051376">
    <property type="entry name" value="CWC25_splicing_factor"/>
</dbReference>
<keyword evidence="12" id="KW-1185">Reference proteome</keyword>
<dbReference type="eggNOG" id="KOG3869">
    <property type="taxonomic scope" value="Eukaryota"/>
</dbReference>
<protein>
    <recommendedName>
        <fullName evidence="10">CBF1-interacting co-repressor CIR N-terminal domain-containing protein</fullName>
    </recommendedName>
</protein>
<evidence type="ECO:0000256" key="7">
    <source>
        <dbReference type="ARBA" id="ARBA00023242"/>
    </source>
</evidence>
<feature type="compositionally biased region" description="Basic and acidic residues" evidence="9">
    <location>
        <begin position="311"/>
        <end position="378"/>
    </location>
</feature>